<accession>A0AA85J438</accession>
<evidence type="ECO:0000256" key="1">
    <source>
        <dbReference type="SAM" id="Phobius"/>
    </source>
</evidence>
<keyword evidence="1" id="KW-0812">Transmembrane</keyword>
<keyword evidence="1" id="KW-0472">Membrane</keyword>
<dbReference type="AlphaFoldDB" id="A0AA85J438"/>
<evidence type="ECO:0000313" key="3">
    <source>
        <dbReference type="WBParaSite" id="TREG1_122320.1"/>
    </source>
</evidence>
<keyword evidence="1" id="KW-1133">Transmembrane helix</keyword>
<reference evidence="2" key="1">
    <citation type="submission" date="2022-06" db="EMBL/GenBank/DDBJ databases">
        <authorList>
            <person name="Berger JAMES D."/>
            <person name="Berger JAMES D."/>
        </authorList>
    </citation>
    <scope>NUCLEOTIDE SEQUENCE [LARGE SCALE GENOMIC DNA]</scope>
</reference>
<organism evidence="2 3">
    <name type="scientific">Trichobilharzia regenti</name>
    <name type="common">Nasal bird schistosome</name>
    <dbReference type="NCBI Taxonomy" id="157069"/>
    <lineage>
        <taxon>Eukaryota</taxon>
        <taxon>Metazoa</taxon>
        <taxon>Spiralia</taxon>
        <taxon>Lophotrochozoa</taxon>
        <taxon>Platyhelminthes</taxon>
        <taxon>Trematoda</taxon>
        <taxon>Digenea</taxon>
        <taxon>Strigeidida</taxon>
        <taxon>Schistosomatoidea</taxon>
        <taxon>Schistosomatidae</taxon>
        <taxon>Trichobilharzia</taxon>
    </lineage>
</organism>
<evidence type="ECO:0000313" key="2">
    <source>
        <dbReference type="Proteomes" id="UP000050795"/>
    </source>
</evidence>
<keyword evidence="2" id="KW-1185">Reference proteome</keyword>
<feature type="transmembrane region" description="Helical" evidence="1">
    <location>
        <begin position="65"/>
        <end position="90"/>
    </location>
</feature>
<reference evidence="3" key="2">
    <citation type="submission" date="2023-11" db="UniProtKB">
        <authorList>
            <consortium name="WormBaseParasite"/>
        </authorList>
    </citation>
    <scope>IDENTIFICATION</scope>
</reference>
<sequence>MNVKGIFLLFLTLQLVVLLTIVLIFNDVGDKTWIDKYKWIFVSAGAFSACVYIIWTAISSFRIPLAVHIIFAVIMNIVMSIFCGVVATFYITKWCLASYALAILLIILLFPAAVLSNNSVSFDDNHSSVAWLRSPWTGDIHLYNRESGMGQKVENNGRRKHFLFKFGIHDDSSIVYCFLDNVPKSNKIRNV</sequence>
<protein>
    <submittedName>
        <fullName evidence="3">Uncharacterized protein</fullName>
    </submittedName>
</protein>
<name>A0AA85J438_TRIRE</name>
<feature type="transmembrane region" description="Helical" evidence="1">
    <location>
        <begin position="37"/>
        <end position="58"/>
    </location>
</feature>
<feature type="transmembrane region" description="Helical" evidence="1">
    <location>
        <begin position="7"/>
        <end position="25"/>
    </location>
</feature>
<feature type="transmembrane region" description="Helical" evidence="1">
    <location>
        <begin position="96"/>
        <end position="115"/>
    </location>
</feature>
<dbReference type="Proteomes" id="UP000050795">
    <property type="component" value="Unassembled WGS sequence"/>
</dbReference>
<proteinExistence type="predicted"/>
<dbReference type="WBParaSite" id="TREG1_122320.1">
    <property type="protein sequence ID" value="TREG1_122320.1"/>
    <property type="gene ID" value="TREG1_122320"/>
</dbReference>